<accession>A0A840DBK9</accession>
<dbReference type="Proteomes" id="UP000560658">
    <property type="component" value="Unassembled WGS sequence"/>
</dbReference>
<reference evidence="1" key="1">
    <citation type="submission" date="2020-08" db="EMBL/GenBank/DDBJ databases">
        <title>Genomic Encyclopedia of Type Strains, Phase IV (KMG-IV): sequencing the most valuable type-strain genomes for metagenomic binning, comparative biology and taxonomic classification.</title>
        <authorList>
            <person name="Goeker M."/>
        </authorList>
    </citation>
    <scope>NUCLEOTIDE SEQUENCE [LARGE SCALE GENOMIC DNA]</scope>
    <source>
        <strain evidence="1">DSM 105720</strain>
    </source>
</reference>
<proteinExistence type="predicted"/>
<gene>
    <name evidence="1" type="ORF">GGR06_003829</name>
</gene>
<name>A0A840DBK9_9BACE</name>
<sequence length="55" mass="6441">MRCNRSTVGLEAEEKKNAYCENIWKGLRCIKKASLYDLRDAFELYIARQTIKRSG</sequence>
<evidence type="ECO:0000313" key="1">
    <source>
        <dbReference type="EMBL" id="MBB4046003.1"/>
    </source>
</evidence>
<organism evidence="1 2">
    <name type="scientific">Bacteroides reticulotermitis</name>
    <dbReference type="NCBI Taxonomy" id="1133319"/>
    <lineage>
        <taxon>Bacteria</taxon>
        <taxon>Pseudomonadati</taxon>
        <taxon>Bacteroidota</taxon>
        <taxon>Bacteroidia</taxon>
        <taxon>Bacteroidales</taxon>
        <taxon>Bacteroidaceae</taxon>
        <taxon>Bacteroides</taxon>
    </lineage>
</organism>
<keyword evidence="2" id="KW-1185">Reference proteome</keyword>
<evidence type="ECO:0000313" key="2">
    <source>
        <dbReference type="Proteomes" id="UP000560658"/>
    </source>
</evidence>
<comment type="caution">
    <text evidence="1">The sequence shown here is derived from an EMBL/GenBank/DDBJ whole genome shotgun (WGS) entry which is preliminary data.</text>
</comment>
<dbReference type="EMBL" id="JACIER010000021">
    <property type="protein sequence ID" value="MBB4046003.1"/>
    <property type="molecule type" value="Genomic_DNA"/>
</dbReference>
<dbReference type="AlphaFoldDB" id="A0A840DBK9"/>
<protein>
    <submittedName>
        <fullName evidence="1">Uncharacterized protein</fullName>
    </submittedName>
</protein>